<organism evidence="1 2">
    <name type="scientific">Sorghum bicolor</name>
    <name type="common">Sorghum</name>
    <name type="synonym">Sorghum vulgare</name>
    <dbReference type="NCBI Taxonomy" id="4558"/>
    <lineage>
        <taxon>Eukaryota</taxon>
        <taxon>Viridiplantae</taxon>
        <taxon>Streptophyta</taxon>
        <taxon>Embryophyta</taxon>
        <taxon>Tracheophyta</taxon>
        <taxon>Spermatophyta</taxon>
        <taxon>Magnoliopsida</taxon>
        <taxon>Liliopsida</taxon>
        <taxon>Poales</taxon>
        <taxon>Poaceae</taxon>
        <taxon>PACMAD clade</taxon>
        <taxon>Panicoideae</taxon>
        <taxon>Andropogonodae</taxon>
        <taxon>Andropogoneae</taxon>
        <taxon>Sorghinae</taxon>
        <taxon>Sorghum</taxon>
    </lineage>
</organism>
<sequence>MKGNVNTLLPLAYYYPSPFPCLFSTVNNGSGGRRYTSADRHFPGCTGCPGCRGCSRTARPRGVWLHPDQDDEIETLCDIF</sequence>
<dbReference type="EMBL" id="CM000761">
    <property type="protein sequence ID" value="OQU90302.1"/>
    <property type="molecule type" value="Genomic_DNA"/>
</dbReference>
<dbReference type="Gramene" id="OQU90302">
    <property type="protein sequence ID" value="OQU90302"/>
    <property type="gene ID" value="SORBI_3002G382950"/>
</dbReference>
<name>A0A1W0W7E7_SORBI</name>
<accession>A0A1W0W7E7</accession>
<evidence type="ECO:0000313" key="1">
    <source>
        <dbReference type="EMBL" id="OQU90302.1"/>
    </source>
</evidence>
<reference evidence="1 2" key="1">
    <citation type="journal article" date="2009" name="Nature">
        <title>The Sorghum bicolor genome and the diversification of grasses.</title>
        <authorList>
            <person name="Paterson A.H."/>
            <person name="Bowers J.E."/>
            <person name="Bruggmann R."/>
            <person name="Dubchak I."/>
            <person name="Grimwood J."/>
            <person name="Gundlach H."/>
            <person name="Haberer G."/>
            <person name="Hellsten U."/>
            <person name="Mitros T."/>
            <person name="Poliakov A."/>
            <person name="Schmutz J."/>
            <person name="Spannagl M."/>
            <person name="Tang H."/>
            <person name="Wang X."/>
            <person name="Wicker T."/>
            <person name="Bharti A.K."/>
            <person name="Chapman J."/>
            <person name="Feltus F.A."/>
            <person name="Gowik U."/>
            <person name="Grigoriev I.V."/>
            <person name="Lyons E."/>
            <person name="Maher C.A."/>
            <person name="Martis M."/>
            <person name="Narechania A."/>
            <person name="Otillar R.P."/>
            <person name="Penning B.W."/>
            <person name="Salamov A.A."/>
            <person name="Wang Y."/>
            <person name="Zhang L."/>
            <person name="Carpita N.C."/>
            <person name="Freeling M."/>
            <person name="Gingle A.R."/>
            <person name="Hash C.T."/>
            <person name="Keller B."/>
            <person name="Klein P."/>
            <person name="Kresovich S."/>
            <person name="McCann M.C."/>
            <person name="Ming R."/>
            <person name="Peterson D.G."/>
            <person name="Mehboob-ur-Rahman"/>
            <person name="Ware D."/>
            <person name="Westhoff P."/>
            <person name="Mayer K.F."/>
            <person name="Messing J."/>
            <person name="Rokhsar D.S."/>
        </authorList>
    </citation>
    <scope>NUCLEOTIDE SEQUENCE [LARGE SCALE GENOMIC DNA]</scope>
    <source>
        <strain evidence="2">cv. BTx623</strain>
    </source>
</reference>
<keyword evidence="2" id="KW-1185">Reference proteome</keyword>
<evidence type="ECO:0000313" key="2">
    <source>
        <dbReference type="Proteomes" id="UP000000768"/>
    </source>
</evidence>
<dbReference type="AlphaFoldDB" id="A0A1W0W7E7"/>
<dbReference type="InParanoid" id="A0A1W0W7E7"/>
<reference evidence="2" key="2">
    <citation type="journal article" date="2018" name="Plant J.">
        <title>The Sorghum bicolor reference genome: improved assembly, gene annotations, a transcriptome atlas, and signatures of genome organization.</title>
        <authorList>
            <person name="McCormick R.F."/>
            <person name="Truong S.K."/>
            <person name="Sreedasyam A."/>
            <person name="Jenkins J."/>
            <person name="Shu S."/>
            <person name="Sims D."/>
            <person name="Kennedy M."/>
            <person name="Amirebrahimi M."/>
            <person name="Weers B.D."/>
            <person name="McKinley B."/>
            <person name="Mattison A."/>
            <person name="Morishige D.T."/>
            <person name="Grimwood J."/>
            <person name="Schmutz J."/>
            <person name="Mullet J.E."/>
        </authorList>
    </citation>
    <scope>NUCLEOTIDE SEQUENCE [LARGE SCALE GENOMIC DNA]</scope>
    <source>
        <strain evidence="2">cv. BTx623</strain>
    </source>
</reference>
<proteinExistence type="predicted"/>
<protein>
    <submittedName>
        <fullName evidence="1">Uncharacterized protein</fullName>
    </submittedName>
</protein>
<gene>
    <name evidence="1" type="ORF">SORBI_3002G382950</name>
</gene>
<dbReference type="Proteomes" id="UP000000768">
    <property type="component" value="Chromosome 2"/>
</dbReference>